<dbReference type="Pfam" id="PF00828">
    <property type="entry name" value="Ribosomal_L27A"/>
    <property type="match status" value="1"/>
</dbReference>
<dbReference type="HAMAP" id="MF_01341">
    <property type="entry name" value="Ribosomal_uL15"/>
    <property type="match status" value="1"/>
</dbReference>
<protein>
    <recommendedName>
        <fullName evidence="5">Large ribosomal subunit protein uL15/eL18 domain-containing protein</fullName>
    </recommendedName>
</protein>
<proteinExistence type="inferred from homology"/>
<dbReference type="InterPro" id="IPR036227">
    <property type="entry name" value="Ribosomal_uL15/eL18_sf"/>
</dbReference>
<evidence type="ECO:0000256" key="3">
    <source>
        <dbReference type="ARBA" id="ARBA00023274"/>
    </source>
</evidence>
<comment type="similarity">
    <text evidence="1">Belongs to the universal ribosomal protein uL15 family.</text>
</comment>
<reference evidence="6" key="2">
    <citation type="submission" date="2020-08" db="EMBL/GenBank/DDBJ databases">
        <title>Plant Genome Project.</title>
        <authorList>
            <person name="Zhang R.-G."/>
        </authorList>
    </citation>
    <scope>NUCLEOTIDE SEQUENCE</scope>
    <source>
        <strain evidence="6">Huo1</strain>
        <tissue evidence="6">Leaf</tissue>
    </source>
</reference>
<feature type="domain" description="Large ribosomal subunit protein uL15/eL18" evidence="5">
    <location>
        <begin position="110"/>
        <end position="136"/>
    </location>
</feature>
<comment type="caution">
    <text evidence="6">The sequence shown here is derived from an EMBL/GenBank/DDBJ whole genome shotgun (WGS) entry which is preliminary data.</text>
</comment>
<dbReference type="EMBL" id="PNBA02000011">
    <property type="protein sequence ID" value="KAG6407826.1"/>
    <property type="molecule type" value="Genomic_DNA"/>
</dbReference>
<evidence type="ECO:0000256" key="2">
    <source>
        <dbReference type="ARBA" id="ARBA00022980"/>
    </source>
</evidence>
<dbReference type="AlphaFoldDB" id="A0A8X8X6E5"/>
<dbReference type="InterPro" id="IPR021131">
    <property type="entry name" value="Ribosomal_uL15/eL18"/>
</dbReference>
<dbReference type="PANTHER" id="PTHR12934:SF11">
    <property type="entry name" value="LARGE RIBOSOMAL SUBUNIT PROTEIN UL15M"/>
    <property type="match status" value="1"/>
</dbReference>
<dbReference type="GO" id="GO:0003735">
    <property type="term" value="F:structural constituent of ribosome"/>
    <property type="evidence" value="ECO:0007669"/>
    <property type="project" value="InterPro"/>
</dbReference>
<evidence type="ECO:0000259" key="5">
    <source>
        <dbReference type="Pfam" id="PF00828"/>
    </source>
</evidence>
<dbReference type="Proteomes" id="UP000298416">
    <property type="component" value="Unassembled WGS sequence"/>
</dbReference>
<evidence type="ECO:0000313" key="7">
    <source>
        <dbReference type="Proteomes" id="UP000298416"/>
    </source>
</evidence>
<dbReference type="PANTHER" id="PTHR12934">
    <property type="entry name" value="50S RIBOSOMAL PROTEIN L15"/>
    <property type="match status" value="1"/>
</dbReference>
<keyword evidence="7" id="KW-1185">Reference proteome</keyword>
<dbReference type="Gene3D" id="3.100.10.10">
    <property type="match status" value="1"/>
</dbReference>
<dbReference type="SUPFAM" id="SSF52080">
    <property type="entry name" value="Ribosomal proteins L15p and L18e"/>
    <property type="match status" value="1"/>
</dbReference>
<dbReference type="InterPro" id="IPR005749">
    <property type="entry name" value="Ribosomal_uL15_bac-type"/>
</dbReference>
<dbReference type="GO" id="GO:0006412">
    <property type="term" value="P:translation"/>
    <property type="evidence" value="ECO:0007669"/>
    <property type="project" value="InterPro"/>
</dbReference>
<dbReference type="GO" id="GO:0003729">
    <property type="term" value="F:mRNA binding"/>
    <property type="evidence" value="ECO:0007669"/>
    <property type="project" value="UniProtKB-ARBA"/>
</dbReference>
<feature type="compositionally biased region" description="Gly residues" evidence="4">
    <location>
        <begin position="18"/>
        <end position="28"/>
    </location>
</feature>
<feature type="region of interest" description="Disordered" evidence="4">
    <location>
        <begin position="11"/>
        <end position="38"/>
    </location>
</feature>
<accession>A0A8X8X6E5</accession>
<sequence length="177" mass="19509">MLDFPSIIPEEGEKKGSAGQGGSCGFGMRGQKSRRGFQGGQMPLYRRIPKLRGIAGASYLMIIALRYHYADTNVACFRISWHSAGLPMYVPVNLKDIADAEFEEGEEERDLSVKLDFKARAFSASAKEKIEAAGCSLPVLPGRKKWVKPSVSKNLARAEEYFAKKRASTDWTDSPSA</sequence>
<keyword evidence="3" id="KW-0687">Ribonucleoprotein</keyword>
<name>A0A8X8X6E5_SALSN</name>
<dbReference type="InterPro" id="IPR030878">
    <property type="entry name" value="Ribosomal_uL15"/>
</dbReference>
<reference evidence="6" key="1">
    <citation type="submission" date="2018-01" db="EMBL/GenBank/DDBJ databases">
        <authorList>
            <person name="Mao J.F."/>
        </authorList>
    </citation>
    <scope>NUCLEOTIDE SEQUENCE</scope>
    <source>
        <strain evidence="6">Huo1</strain>
        <tissue evidence="6">Leaf</tissue>
    </source>
</reference>
<dbReference type="GO" id="GO:0022625">
    <property type="term" value="C:cytosolic large ribosomal subunit"/>
    <property type="evidence" value="ECO:0007669"/>
    <property type="project" value="TreeGrafter"/>
</dbReference>
<evidence type="ECO:0000256" key="4">
    <source>
        <dbReference type="SAM" id="MobiDB-lite"/>
    </source>
</evidence>
<keyword evidence="2" id="KW-0689">Ribosomal protein</keyword>
<evidence type="ECO:0000256" key="1">
    <source>
        <dbReference type="ARBA" id="ARBA00007320"/>
    </source>
</evidence>
<organism evidence="6">
    <name type="scientific">Salvia splendens</name>
    <name type="common">Scarlet sage</name>
    <dbReference type="NCBI Taxonomy" id="180675"/>
    <lineage>
        <taxon>Eukaryota</taxon>
        <taxon>Viridiplantae</taxon>
        <taxon>Streptophyta</taxon>
        <taxon>Embryophyta</taxon>
        <taxon>Tracheophyta</taxon>
        <taxon>Spermatophyta</taxon>
        <taxon>Magnoliopsida</taxon>
        <taxon>eudicotyledons</taxon>
        <taxon>Gunneridae</taxon>
        <taxon>Pentapetalae</taxon>
        <taxon>asterids</taxon>
        <taxon>lamiids</taxon>
        <taxon>Lamiales</taxon>
        <taxon>Lamiaceae</taxon>
        <taxon>Nepetoideae</taxon>
        <taxon>Mentheae</taxon>
        <taxon>Salviinae</taxon>
        <taxon>Salvia</taxon>
        <taxon>Salvia subgen. Calosphace</taxon>
        <taxon>core Calosphace</taxon>
    </lineage>
</organism>
<gene>
    <name evidence="6" type="ORF">SASPL_130825</name>
</gene>
<evidence type="ECO:0000313" key="6">
    <source>
        <dbReference type="EMBL" id="KAG6407826.1"/>
    </source>
</evidence>